<protein>
    <recommendedName>
        <fullName evidence="2">RNA ligase domain-containing protein</fullName>
    </recommendedName>
</protein>
<feature type="compositionally biased region" description="Basic and acidic residues" evidence="1">
    <location>
        <begin position="1"/>
        <end position="14"/>
    </location>
</feature>
<accession>A0A1Y1HM75</accession>
<evidence type="ECO:0000259" key="2">
    <source>
        <dbReference type="Pfam" id="PF09414"/>
    </source>
</evidence>
<feature type="domain" description="RNA ligase" evidence="2">
    <location>
        <begin position="233"/>
        <end position="412"/>
    </location>
</feature>
<evidence type="ECO:0000313" key="4">
    <source>
        <dbReference type="Proteomes" id="UP000054558"/>
    </source>
</evidence>
<sequence length="423" mass="46919">MDASKLGEENKSAAEKINSNMEAPKIVEELNKTAEENGSVTESKMEASRIVEGNKSMGEAADLAALNQLDLDESSRSMAKVVKLGKVSPHPNADRLAIAEVGGWRVVVPIDSREGDVGVYFEIDSILPEATWHNVDERKRKIKTLKLRGELSQGLFLPRSDKFPVGEGDWVEGADLTRALGIEKRIFEEPGNYPMPRGGVAFSSVFGGRGPSKTDEPRVQSSLELLEALRGLPFYIAEKVDGASGPFGLWDGELKVCSRNLGIAREDETSKAQTAFWAVAELYNLRERLARNPDWILQGEVHGPGLQKNKCRAKALQLALFNVWSIQERRYLDYEASGQEFVEAARVLDIPTVRILEEGEGFGYTLEELLEKARGKYPGTDNFREGIVVRPKKEVARARMAALGHSRLSFKVINNDFLLKYGQ</sequence>
<dbReference type="OrthoDB" id="17053at2759"/>
<dbReference type="Proteomes" id="UP000054558">
    <property type="component" value="Unassembled WGS sequence"/>
</dbReference>
<reference evidence="3 4" key="1">
    <citation type="journal article" date="2014" name="Nat. Commun.">
        <title>Klebsormidium flaccidum genome reveals primary factors for plant terrestrial adaptation.</title>
        <authorList>
            <person name="Hori K."/>
            <person name="Maruyama F."/>
            <person name="Fujisawa T."/>
            <person name="Togashi T."/>
            <person name="Yamamoto N."/>
            <person name="Seo M."/>
            <person name="Sato S."/>
            <person name="Yamada T."/>
            <person name="Mori H."/>
            <person name="Tajima N."/>
            <person name="Moriyama T."/>
            <person name="Ikeuchi M."/>
            <person name="Watanabe M."/>
            <person name="Wada H."/>
            <person name="Kobayashi K."/>
            <person name="Saito M."/>
            <person name="Masuda T."/>
            <person name="Sasaki-Sekimoto Y."/>
            <person name="Mashiguchi K."/>
            <person name="Awai K."/>
            <person name="Shimojima M."/>
            <person name="Masuda S."/>
            <person name="Iwai M."/>
            <person name="Nobusawa T."/>
            <person name="Narise T."/>
            <person name="Kondo S."/>
            <person name="Saito H."/>
            <person name="Sato R."/>
            <person name="Murakawa M."/>
            <person name="Ihara Y."/>
            <person name="Oshima-Yamada Y."/>
            <person name="Ohtaka K."/>
            <person name="Satoh M."/>
            <person name="Sonobe K."/>
            <person name="Ishii M."/>
            <person name="Ohtani R."/>
            <person name="Kanamori-Sato M."/>
            <person name="Honoki R."/>
            <person name="Miyazaki D."/>
            <person name="Mochizuki H."/>
            <person name="Umetsu J."/>
            <person name="Higashi K."/>
            <person name="Shibata D."/>
            <person name="Kamiya Y."/>
            <person name="Sato N."/>
            <person name="Nakamura Y."/>
            <person name="Tabata S."/>
            <person name="Ida S."/>
            <person name="Kurokawa K."/>
            <person name="Ohta H."/>
        </authorList>
    </citation>
    <scope>NUCLEOTIDE SEQUENCE [LARGE SCALE GENOMIC DNA]</scope>
    <source>
        <strain evidence="3 4">NIES-2285</strain>
    </source>
</reference>
<name>A0A1Y1HM75_KLENI</name>
<organism evidence="3 4">
    <name type="scientific">Klebsormidium nitens</name>
    <name type="common">Green alga</name>
    <name type="synonym">Ulothrix nitens</name>
    <dbReference type="NCBI Taxonomy" id="105231"/>
    <lineage>
        <taxon>Eukaryota</taxon>
        <taxon>Viridiplantae</taxon>
        <taxon>Streptophyta</taxon>
        <taxon>Klebsormidiophyceae</taxon>
        <taxon>Klebsormidiales</taxon>
        <taxon>Klebsormidiaceae</taxon>
        <taxon>Klebsormidium</taxon>
    </lineage>
</organism>
<evidence type="ECO:0000256" key="1">
    <source>
        <dbReference type="SAM" id="MobiDB-lite"/>
    </source>
</evidence>
<dbReference type="Pfam" id="PF09414">
    <property type="entry name" value="RNA_ligase"/>
    <property type="match status" value="1"/>
</dbReference>
<dbReference type="SUPFAM" id="SSF56091">
    <property type="entry name" value="DNA ligase/mRNA capping enzyme, catalytic domain"/>
    <property type="match status" value="1"/>
</dbReference>
<dbReference type="Pfam" id="PF21189">
    <property type="entry name" value="PHA02142"/>
    <property type="match status" value="1"/>
</dbReference>
<dbReference type="InterPro" id="IPR021122">
    <property type="entry name" value="RNA_ligase_dom_REL/Rnl2"/>
</dbReference>
<evidence type="ECO:0000313" key="3">
    <source>
        <dbReference type="EMBL" id="GAQ79704.1"/>
    </source>
</evidence>
<keyword evidence="4" id="KW-1185">Reference proteome</keyword>
<proteinExistence type="predicted"/>
<dbReference type="EMBL" id="DF236985">
    <property type="protein sequence ID" value="GAQ79704.1"/>
    <property type="molecule type" value="Genomic_DNA"/>
</dbReference>
<feature type="region of interest" description="Disordered" evidence="1">
    <location>
        <begin position="1"/>
        <end position="24"/>
    </location>
</feature>
<gene>
    <name evidence="3" type="ORF">KFL_000360200</name>
</gene>
<dbReference type="OMA" id="SQGYCIP"/>
<dbReference type="AlphaFoldDB" id="A0A1Y1HM75"/>
<dbReference type="Gene3D" id="3.30.470.30">
    <property type="entry name" value="DNA ligase/mRNA capping enzyme"/>
    <property type="match status" value="1"/>
</dbReference>